<comment type="caution">
    <text evidence="13">The sequence shown here is derived from an EMBL/GenBank/DDBJ whole genome shotgun (WGS) entry which is preliminary data.</text>
</comment>
<comment type="function">
    <text evidence="6">Involved in sulfur transfer in the conversion of molybdopterin precursor Z to molybdopterin.</text>
</comment>
<evidence type="ECO:0000256" key="7">
    <source>
        <dbReference type="ARBA" id="ARBA00063099"/>
    </source>
</evidence>
<dbReference type="NCBIfam" id="TIGR01682">
    <property type="entry name" value="moaD"/>
    <property type="match status" value="1"/>
</dbReference>
<dbReference type="PATRIC" id="fig|582475.4.peg.4352"/>
<dbReference type="GO" id="GO:1990133">
    <property type="term" value="C:molybdopterin adenylyltransferase complex"/>
    <property type="evidence" value="ECO:0007669"/>
    <property type="project" value="TreeGrafter"/>
</dbReference>
<dbReference type="EMBL" id="LFXJ01000008">
    <property type="protein sequence ID" value="KMY30272.1"/>
    <property type="molecule type" value="Genomic_DNA"/>
</dbReference>
<dbReference type="Proteomes" id="UP000037326">
    <property type="component" value="Unassembled WGS sequence"/>
</dbReference>
<dbReference type="InterPro" id="IPR016155">
    <property type="entry name" value="Mopterin_synth/thiamin_S_b"/>
</dbReference>
<dbReference type="OrthoDB" id="9801945at2"/>
<evidence type="ECO:0000313" key="14">
    <source>
        <dbReference type="Proteomes" id="UP000037326"/>
    </source>
</evidence>
<evidence type="ECO:0000256" key="1">
    <source>
        <dbReference type="ARBA" id="ARBA00005046"/>
    </source>
</evidence>
<dbReference type="InterPro" id="IPR003749">
    <property type="entry name" value="ThiS/MoaD-like"/>
</dbReference>
<dbReference type="SUPFAM" id="SSF54285">
    <property type="entry name" value="MoaD/ThiS"/>
    <property type="match status" value="1"/>
</dbReference>
<evidence type="ECO:0000256" key="10">
    <source>
        <dbReference type="ARBA" id="ARBA00077809"/>
    </source>
</evidence>
<organism evidence="13 14">
    <name type="scientific">Lysinibacillus xylanilyticus</name>
    <dbReference type="NCBI Taxonomy" id="582475"/>
    <lineage>
        <taxon>Bacteria</taxon>
        <taxon>Bacillati</taxon>
        <taxon>Bacillota</taxon>
        <taxon>Bacilli</taxon>
        <taxon>Bacillales</taxon>
        <taxon>Bacillaceae</taxon>
        <taxon>Lysinibacillus</taxon>
    </lineage>
</organism>
<protein>
    <recommendedName>
        <fullName evidence="5">Molybdopterin synthase sulfur carrier subunit</fullName>
    </recommendedName>
    <alternativeName>
        <fullName evidence="11">MPT synthase subunit 1</fullName>
    </alternativeName>
    <alternativeName>
        <fullName evidence="8">Molybdenum cofactor biosynthesis protein D</fullName>
    </alternativeName>
    <alternativeName>
        <fullName evidence="10">Molybdopterin-converting factor small subunit</fullName>
    </alternativeName>
    <alternativeName>
        <fullName evidence="9">Molybdopterin-converting factor subunit 1</fullName>
    </alternativeName>
    <alternativeName>
        <fullName evidence="12">Sulfur carrier protein MoaD</fullName>
    </alternativeName>
</protein>
<evidence type="ECO:0000256" key="2">
    <source>
        <dbReference type="ARBA" id="ARBA00022741"/>
    </source>
</evidence>
<evidence type="ECO:0000313" key="13">
    <source>
        <dbReference type="EMBL" id="KMY30272.1"/>
    </source>
</evidence>
<dbReference type="RefSeq" id="WP_049667600.1">
    <property type="nucleotide sequence ID" value="NZ_LFXJ01000008.1"/>
</dbReference>
<dbReference type="InterPro" id="IPR044672">
    <property type="entry name" value="MOCS2A"/>
</dbReference>
<evidence type="ECO:0000256" key="9">
    <source>
        <dbReference type="ARBA" id="ARBA00076711"/>
    </source>
</evidence>
<dbReference type="InterPro" id="IPR012675">
    <property type="entry name" value="Beta-grasp_dom_sf"/>
</dbReference>
<proteinExistence type="inferred from homology"/>
<comment type="subunit">
    <text evidence="7">Heterotetramer of 2 MoaD subunits and 2 MoaE subunits. Forms a stable heterotetrameric complex of 2 MoaD and 2 MoeB during adenylation of MoaD by MoeB. During catalysis MoaD shuttles between the two heterotetrameric complexes.</text>
</comment>
<dbReference type="PANTHER" id="PTHR33359:SF1">
    <property type="entry name" value="MOLYBDOPTERIN SYNTHASE SULFUR CARRIER SUBUNIT"/>
    <property type="match status" value="1"/>
</dbReference>
<evidence type="ECO:0000256" key="12">
    <source>
        <dbReference type="ARBA" id="ARBA00078992"/>
    </source>
</evidence>
<dbReference type="CDD" id="cd00754">
    <property type="entry name" value="Ubl_MoaD"/>
    <property type="match status" value="1"/>
</dbReference>
<dbReference type="GO" id="GO:0000166">
    <property type="term" value="F:nucleotide binding"/>
    <property type="evidence" value="ECO:0007669"/>
    <property type="project" value="UniProtKB-KW"/>
</dbReference>
<evidence type="ECO:0000256" key="8">
    <source>
        <dbReference type="ARBA" id="ARBA00075076"/>
    </source>
</evidence>
<dbReference type="FunFam" id="3.10.20.30:FF:000010">
    <property type="entry name" value="Molybdopterin synthase sulfur carrier subunit"/>
    <property type="match status" value="1"/>
</dbReference>
<dbReference type="GO" id="GO:0006777">
    <property type="term" value="P:Mo-molybdopterin cofactor biosynthetic process"/>
    <property type="evidence" value="ECO:0007669"/>
    <property type="project" value="UniProtKB-KW"/>
</dbReference>
<dbReference type="GeneID" id="96599805"/>
<dbReference type="Pfam" id="PF02597">
    <property type="entry name" value="ThiS"/>
    <property type="match status" value="1"/>
</dbReference>
<name>A0A0K9F7S1_9BACI</name>
<gene>
    <name evidence="13" type="ORF">ACZ11_16370</name>
</gene>
<comment type="similarity">
    <text evidence="4">Belongs to the MoaD family.</text>
</comment>
<dbReference type="AlphaFoldDB" id="A0A0K9F7S1"/>
<dbReference type="UniPathway" id="UPA00344"/>
<evidence type="ECO:0000256" key="11">
    <source>
        <dbReference type="ARBA" id="ARBA00078020"/>
    </source>
</evidence>
<evidence type="ECO:0000256" key="6">
    <source>
        <dbReference type="ARBA" id="ARBA00054425"/>
    </source>
</evidence>
<evidence type="ECO:0000256" key="4">
    <source>
        <dbReference type="ARBA" id="ARBA00024200"/>
    </source>
</evidence>
<keyword evidence="3" id="KW-0501">Molybdenum cofactor biosynthesis</keyword>
<sequence length="77" mass="8506">MINILLFAHLQELIGESKLCIDLSNLTVGQIKEWMETQYSQVNLQHVMTAVNEEFATDATVVKEGDTIAFIPPISGG</sequence>
<evidence type="ECO:0000256" key="5">
    <source>
        <dbReference type="ARBA" id="ARBA00024247"/>
    </source>
</evidence>
<evidence type="ECO:0000256" key="3">
    <source>
        <dbReference type="ARBA" id="ARBA00023150"/>
    </source>
</evidence>
<accession>A0A0K9F7S1</accession>
<dbReference type="Gene3D" id="3.10.20.30">
    <property type="match status" value="1"/>
</dbReference>
<comment type="pathway">
    <text evidence="1">Cofactor biosynthesis; molybdopterin biosynthesis.</text>
</comment>
<reference evidence="14" key="1">
    <citation type="submission" date="2015-07" db="EMBL/GenBank/DDBJ databases">
        <authorList>
            <consortium name="Consortium for Microbial Forensics and Genomics (microFORGE)"/>
            <person name="Knight B.M."/>
            <person name="Roberts D.P."/>
            <person name="Lin D."/>
            <person name="Hari K."/>
            <person name="Fletcher J."/>
            <person name="Melcher U."/>
            <person name="Blagden T."/>
            <person name="Winegar R.A."/>
        </authorList>
    </citation>
    <scope>NUCLEOTIDE SEQUENCE [LARGE SCALE GENOMIC DNA]</scope>
    <source>
        <strain evidence="14">DSM 23493</strain>
    </source>
</reference>
<keyword evidence="2" id="KW-0547">Nucleotide-binding</keyword>
<dbReference type="PANTHER" id="PTHR33359">
    <property type="entry name" value="MOLYBDOPTERIN SYNTHASE SULFUR CARRIER SUBUNIT"/>
    <property type="match status" value="1"/>
</dbReference>